<dbReference type="Gene3D" id="3.90.105.10">
    <property type="entry name" value="Molybdopterin biosynthesis moea protein, domain 2"/>
    <property type="match status" value="1"/>
</dbReference>
<dbReference type="SUPFAM" id="SSF63882">
    <property type="entry name" value="MoeA N-terminal region -like"/>
    <property type="match status" value="1"/>
</dbReference>
<dbReference type="RefSeq" id="WP_183366154.1">
    <property type="nucleotide sequence ID" value="NZ_JACIEZ010000003.1"/>
</dbReference>
<dbReference type="InterPro" id="IPR036425">
    <property type="entry name" value="MoaB/Mog-like_dom_sf"/>
</dbReference>
<dbReference type="Gene3D" id="2.40.340.10">
    <property type="entry name" value="MoeA, C-terminal, domain IV"/>
    <property type="match status" value="1"/>
</dbReference>
<comment type="similarity">
    <text evidence="4 11">Belongs to the MoeA family.</text>
</comment>
<evidence type="ECO:0000256" key="5">
    <source>
        <dbReference type="ARBA" id="ARBA00022505"/>
    </source>
</evidence>
<name>A0A7W6NL09_9HYPH</name>
<sequence>MTLLSVATALSRLLEKASPLPGQEDVPLDAAVGRVLAADVAARLTQPPFDSSAMDGYALRAADIATVGAELSVIGESAAGHGFAGSVGPGETVRIFTGAPVPDGADTVMLQEDAEVLEGGRIRSTFVTPQGRHIRPKGQDFMLDEVVLEAGRAVDFATLLVAAGMNHATLPVWRKPIVAIIATGDELALPGSAPGPNQIIASSTYAVAALARQSGAEVIDLGIVPDSTEAIGAAVADARSRKADVLITLGGASVGDHDLVQSVLTGAGMQLDFWKIAMRPGKPLMVGSLDEMHVLGLPGNPVSSMVCALLFMEPLIRKLAHLPPARREATAITVAALPANDHRQDFVRARLYRETSGKLSVESFGKQDSSLMKQFSQADCLIVRPPHAPELPAGMPCPVLLLHPESL</sequence>
<keyword evidence="14" id="KW-1185">Reference proteome</keyword>
<dbReference type="GO" id="GO:0061599">
    <property type="term" value="F:molybdopterin molybdotransferase activity"/>
    <property type="evidence" value="ECO:0007669"/>
    <property type="project" value="UniProtKB-UniRule"/>
</dbReference>
<accession>A0A7W6NL09</accession>
<dbReference type="EMBL" id="JACIEZ010000003">
    <property type="protein sequence ID" value="MBB4064852.1"/>
    <property type="molecule type" value="Genomic_DNA"/>
</dbReference>
<dbReference type="PANTHER" id="PTHR10192">
    <property type="entry name" value="MOLYBDOPTERIN BIOSYNTHESIS PROTEIN"/>
    <property type="match status" value="1"/>
</dbReference>
<dbReference type="UniPathway" id="UPA00344"/>
<dbReference type="InterPro" id="IPR005110">
    <property type="entry name" value="MoeA_linker/N"/>
</dbReference>
<dbReference type="InterPro" id="IPR036135">
    <property type="entry name" value="MoeA_linker/N_sf"/>
</dbReference>
<evidence type="ECO:0000256" key="10">
    <source>
        <dbReference type="ARBA" id="ARBA00047317"/>
    </source>
</evidence>
<evidence type="ECO:0000256" key="1">
    <source>
        <dbReference type="ARBA" id="ARBA00001946"/>
    </source>
</evidence>
<gene>
    <name evidence="13" type="ORF">GGR23_002039</name>
</gene>
<keyword evidence="6 11" id="KW-0808">Transferase</keyword>
<dbReference type="InterPro" id="IPR036688">
    <property type="entry name" value="MoeA_C_domain_IV_sf"/>
</dbReference>
<protein>
    <recommendedName>
        <fullName evidence="11">Molybdopterin molybdenumtransferase</fullName>
        <ecNumber evidence="11">2.10.1.1</ecNumber>
    </recommendedName>
</protein>
<dbReference type="EC" id="2.10.1.1" evidence="11"/>
<evidence type="ECO:0000256" key="7">
    <source>
        <dbReference type="ARBA" id="ARBA00022723"/>
    </source>
</evidence>
<comment type="function">
    <text evidence="2 11">Catalyzes the insertion of molybdate into adenylated molybdopterin with the concomitant release of AMP.</text>
</comment>
<evidence type="ECO:0000256" key="11">
    <source>
        <dbReference type="RuleBase" id="RU365090"/>
    </source>
</evidence>
<comment type="caution">
    <text evidence="13">The sequence shown here is derived from an EMBL/GenBank/DDBJ whole genome shotgun (WGS) entry which is preliminary data.</text>
</comment>
<evidence type="ECO:0000256" key="2">
    <source>
        <dbReference type="ARBA" id="ARBA00002901"/>
    </source>
</evidence>
<dbReference type="Proteomes" id="UP000528286">
    <property type="component" value="Unassembled WGS sequence"/>
</dbReference>
<dbReference type="InterPro" id="IPR001453">
    <property type="entry name" value="MoaB/Mog_dom"/>
</dbReference>
<dbReference type="Pfam" id="PF03453">
    <property type="entry name" value="MoeA_N"/>
    <property type="match status" value="1"/>
</dbReference>
<evidence type="ECO:0000256" key="9">
    <source>
        <dbReference type="ARBA" id="ARBA00023150"/>
    </source>
</evidence>
<dbReference type="CDD" id="cd00887">
    <property type="entry name" value="MoeA"/>
    <property type="match status" value="1"/>
</dbReference>
<organism evidence="13 14">
    <name type="scientific">Gellertiella hungarica</name>
    <dbReference type="NCBI Taxonomy" id="1572859"/>
    <lineage>
        <taxon>Bacteria</taxon>
        <taxon>Pseudomonadati</taxon>
        <taxon>Pseudomonadota</taxon>
        <taxon>Alphaproteobacteria</taxon>
        <taxon>Hyphomicrobiales</taxon>
        <taxon>Rhizobiaceae</taxon>
        <taxon>Gellertiella</taxon>
    </lineage>
</organism>
<keyword evidence="9 11" id="KW-0501">Molybdenum cofactor biosynthesis</keyword>
<dbReference type="Gene3D" id="2.170.190.11">
    <property type="entry name" value="Molybdopterin biosynthesis moea protein, domain 3"/>
    <property type="match status" value="1"/>
</dbReference>
<dbReference type="NCBIfam" id="TIGR00177">
    <property type="entry name" value="molyb_syn"/>
    <property type="match status" value="1"/>
</dbReference>
<keyword evidence="7 11" id="KW-0479">Metal-binding</keyword>
<evidence type="ECO:0000256" key="8">
    <source>
        <dbReference type="ARBA" id="ARBA00022842"/>
    </source>
</evidence>
<dbReference type="SMART" id="SM00852">
    <property type="entry name" value="MoCF_biosynth"/>
    <property type="match status" value="1"/>
</dbReference>
<comment type="pathway">
    <text evidence="3 11">Cofactor biosynthesis; molybdopterin biosynthesis.</text>
</comment>
<dbReference type="GO" id="GO:0006777">
    <property type="term" value="P:Mo-molybdopterin cofactor biosynthetic process"/>
    <property type="evidence" value="ECO:0007669"/>
    <property type="project" value="UniProtKB-UniRule"/>
</dbReference>
<dbReference type="GO" id="GO:0046872">
    <property type="term" value="F:metal ion binding"/>
    <property type="evidence" value="ECO:0007669"/>
    <property type="project" value="UniProtKB-UniRule"/>
</dbReference>
<dbReference type="SUPFAM" id="SSF63867">
    <property type="entry name" value="MoeA C-terminal domain-like"/>
    <property type="match status" value="1"/>
</dbReference>
<reference evidence="13 14" key="1">
    <citation type="submission" date="2020-08" db="EMBL/GenBank/DDBJ databases">
        <title>Genomic Encyclopedia of Type Strains, Phase IV (KMG-IV): sequencing the most valuable type-strain genomes for metagenomic binning, comparative biology and taxonomic classification.</title>
        <authorList>
            <person name="Goeker M."/>
        </authorList>
    </citation>
    <scope>NUCLEOTIDE SEQUENCE [LARGE SCALE GENOMIC DNA]</scope>
    <source>
        <strain evidence="13 14">DSM 29853</strain>
    </source>
</reference>
<comment type="cofactor">
    <cofactor evidence="1 11">
        <name>Mg(2+)</name>
        <dbReference type="ChEBI" id="CHEBI:18420"/>
    </cofactor>
</comment>
<dbReference type="Pfam" id="PF00994">
    <property type="entry name" value="MoCF_biosynth"/>
    <property type="match status" value="1"/>
</dbReference>
<dbReference type="InterPro" id="IPR038987">
    <property type="entry name" value="MoeA-like"/>
</dbReference>
<feature type="domain" description="MoaB/Mog" evidence="12">
    <location>
        <begin position="179"/>
        <end position="318"/>
    </location>
</feature>
<dbReference type="NCBIfam" id="NF045515">
    <property type="entry name" value="Glp_gephyrin"/>
    <property type="match status" value="1"/>
</dbReference>
<dbReference type="InterPro" id="IPR005111">
    <property type="entry name" value="MoeA_C_domain_IV"/>
</dbReference>
<dbReference type="AlphaFoldDB" id="A0A7W6NL09"/>
<keyword evidence="8 11" id="KW-0460">Magnesium</keyword>
<evidence type="ECO:0000259" key="12">
    <source>
        <dbReference type="SMART" id="SM00852"/>
    </source>
</evidence>
<dbReference type="InterPro" id="IPR008284">
    <property type="entry name" value="MoCF_biosynth_CS"/>
</dbReference>
<dbReference type="SUPFAM" id="SSF53218">
    <property type="entry name" value="Molybdenum cofactor biosynthesis proteins"/>
    <property type="match status" value="1"/>
</dbReference>
<evidence type="ECO:0000256" key="6">
    <source>
        <dbReference type="ARBA" id="ARBA00022679"/>
    </source>
</evidence>
<dbReference type="FunFam" id="3.40.980.10:FF:000004">
    <property type="entry name" value="Molybdopterin molybdenumtransferase"/>
    <property type="match status" value="1"/>
</dbReference>
<evidence type="ECO:0000313" key="14">
    <source>
        <dbReference type="Proteomes" id="UP000528286"/>
    </source>
</evidence>
<comment type="catalytic activity">
    <reaction evidence="10">
        <text>adenylyl-molybdopterin + molybdate = Mo-molybdopterin + AMP + H(+)</text>
        <dbReference type="Rhea" id="RHEA:35047"/>
        <dbReference type="ChEBI" id="CHEBI:15378"/>
        <dbReference type="ChEBI" id="CHEBI:36264"/>
        <dbReference type="ChEBI" id="CHEBI:62727"/>
        <dbReference type="ChEBI" id="CHEBI:71302"/>
        <dbReference type="ChEBI" id="CHEBI:456215"/>
        <dbReference type="EC" id="2.10.1.1"/>
    </reaction>
</comment>
<dbReference type="FunFam" id="2.170.190.11:FF:000001">
    <property type="entry name" value="Molybdopterin molybdenumtransferase"/>
    <property type="match status" value="1"/>
</dbReference>
<dbReference type="Pfam" id="PF03454">
    <property type="entry name" value="MoeA_C"/>
    <property type="match status" value="1"/>
</dbReference>
<dbReference type="Gene3D" id="3.40.980.10">
    <property type="entry name" value="MoaB/Mog-like domain"/>
    <property type="match status" value="1"/>
</dbReference>
<dbReference type="GO" id="GO:0005829">
    <property type="term" value="C:cytosol"/>
    <property type="evidence" value="ECO:0007669"/>
    <property type="project" value="TreeGrafter"/>
</dbReference>
<proteinExistence type="inferred from homology"/>
<dbReference type="PROSITE" id="PS01079">
    <property type="entry name" value="MOCF_BIOSYNTHESIS_2"/>
    <property type="match status" value="1"/>
</dbReference>
<evidence type="ECO:0000313" key="13">
    <source>
        <dbReference type="EMBL" id="MBB4064852.1"/>
    </source>
</evidence>
<keyword evidence="5 11" id="KW-0500">Molybdenum</keyword>
<evidence type="ECO:0000256" key="3">
    <source>
        <dbReference type="ARBA" id="ARBA00005046"/>
    </source>
</evidence>
<dbReference type="PANTHER" id="PTHR10192:SF5">
    <property type="entry name" value="GEPHYRIN"/>
    <property type="match status" value="1"/>
</dbReference>
<evidence type="ECO:0000256" key="4">
    <source>
        <dbReference type="ARBA" id="ARBA00010763"/>
    </source>
</evidence>